<gene>
    <name evidence="3" type="ORF">E3A20_29650</name>
</gene>
<dbReference type="EMBL" id="SRHE01000950">
    <property type="protein sequence ID" value="TWW07905.1"/>
    <property type="molecule type" value="Genomic_DNA"/>
</dbReference>
<name>A0A5C6M178_9PLAN</name>
<reference evidence="3 4" key="2">
    <citation type="submission" date="2019-08" db="EMBL/GenBank/DDBJ databases">
        <authorList>
            <person name="Henke P."/>
        </authorList>
    </citation>
    <scope>NUCLEOTIDE SEQUENCE [LARGE SCALE GENOMIC DNA]</scope>
    <source>
        <strain evidence="3">Phe10_nw2017</strain>
    </source>
</reference>
<dbReference type="AlphaFoldDB" id="A0A5C6M178"/>
<comment type="caution">
    <text evidence="3">The sequence shown here is derived from an EMBL/GenBank/DDBJ whole genome shotgun (WGS) entry which is preliminary data.</text>
</comment>
<accession>A0A5C6M178</accession>
<proteinExistence type="predicted"/>
<feature type="signal peptide" evidence="2">
    <location>
        <begin position="1"/>
        <end position="19"/>
    </location>
</feature>
<feature type="chain" id="PRO_5022984962" description="Lipoprotein" evidence="2">
    <location>
        <begin position="20"/>
        <end position="206"/>
    </location>
</feature>
<protein>
    <recommendedName>
        <fullName evidence="5">Lipoprotein</fullName>
    </recommendedName>
</protein>
<dbReference type="Proteomes" id="UP000321083">
    <property type="component" value="Unassembled WGS sequence"/>
</dbReference>
<evidence type="ECO:0000256" key="1">
    <source>
        <dbReference type="SAM" id="MobiDB-lite"/>
    </source>
</evidence>
<evidence type="ECO:0008006" key="5">
    <source>
        <dbReference type="Google" id="ProtNLM"/>
    </source>
</evidence>
<evidence type="ECO:0000256" key="2">
    <source>
        <dbReference type="SAM" id="SignalP"/>
    </source>
</evidence>
<sequence>MRRFSSPAVLIGILSLASACKTNSGSPNSTEAGSDMPGASVAQGEQGAAGPGAQDAFALINTTAVSHPRNTNVLDVLPTDGASGAFNPATGNMLVTLPGGAIYRSRGGFASGAFGSGTATDLVVYMTSNSATAPTRVDVYSPDGDVETYLQNSVSKYFVSKNTRDWIRFVSTSKTFERVDAEGYVTTFGLVGTKHRPLKSSRYGIT</sequence>
<reference evidence="3 4" key="1">
    <citation type="submission" date="2019-08" db="EMBL/GenBank/DDBJ databases">
        <title>100 year-old enigma solved: identification of Planctomyces bekefii, the type genus and species of the phylum Planctomycetes.</title>
        <authorList>
            <person name="Svetlana D.N."/>
            <person name="Overmann J."/>
        </authorList>
    </citation>
    <scope>NUCLEOTIDE SEQUENCE [LARGE SCALE GENOMIC DNA]</scope>
    <source>
        <strain evidence="3">Phe10_nw2017</strain>
    </source>
</reference>
<feature type="non-terminal residue" evidence="3">
    <location>
        <position position="206"/>
    </location>
</feature>
<keyword evidence="4" id="KW-1185">Reference proteome</keyword>
<organism evidence="3 4">
    <name type="scientific">Planctomyces bekefii</name>
    <dbReference type="NCBI Taxonomy" id="1653850"/>
    <lineage>
        <taxon>Bacteria</taxon>
        <taxon>Pseudomonadati</taxon>
        <taxon>Planctomycetota</taxon>
        <taxon>Planctomycetia</taxon>
        <taxon>Planctomycetales</taxon>
        <taxon>Planctomycetaceae</taxon>
        <taxon>Planctomyces</taxon>
    </lineage>
</organism>
<evidence type="ECO:0000313" key="4">
    <source>
        <dbReference type="Proteomes" id="UP000321083"/>
    </source>
</evidence>
<feature type="region of interest" description="Disordered" evidence="1">
    <location>
        <begin position="24"/>
        <end position="50"/>
    </location>
</feature>
<dbReference type="PROSITE" id="PS51257">
    <property type="entry name" value="PROKAR_LIPOPROTEIN"/>
    <property type="match status" value="1"/>
</dbReference>
<evidence type="ECO:0000313" key="3">
    <source>
        <dbReference type="EMBL" id="TWW07905.1"/>
    </source>
</evidence>
<keyword evidence="2" id="KW-0732">Signal</keyword>